<evidence type="ECO:0000256" key="1">
    <source>
        <dbReference type="ARBA" id="ARBA00023231"/>
    </source>
</evidence>
<dbReference type="RefSeq" id="WP_062275129.1">
    <property type="nucleotide sequence ID" value="NZ_LSYU01000052.1"/>
</dbReference>
<gene>
    <name evidence="2" type="primary">cowN</name>
    <name evidence="3" type="ORF">AY586_13255</name>
</gene>
<evidence type="ECO:0000313" key="4">
    <source>
        <dbReference type="Proteomes" id="UP000075766"/>
    </source>
</evidence>
<organism evidence="3 4">
    <name type="scientific">Marichromatium gracile</name>
    <name type="common">Chromatium gracile</name>
    <dbReference type="NCBI Taxonomy" id="1048"/>
    <lineage>
        <taxon>Bacteria</taxon>
        <taxon>Pseudomonadati</taxon>
        <taxon>Pseudomonadota</taxon>
        <taxon>Gammaproteobacteria</taxon>
        <taxon>Chromatiales</taxon>
        <taxon>Chromatiaceae</taxon>
        <taxon>Marichromatium</taxon>
    </lineage>
</organism>
<dbReference type="NCBIfam" id="NF033689">
    <property type="entry name" value="N2Fix_CO_CowN"/>
    <property type="match status" value="1"/>
</dbReference>
<dbReference type="EMBL" id="LSYU01000052">
    <property type="protein sequence ID" value="KXX64586.1"/>
    <property type="molecule type" value="Genomic_DNA"/>
</dbReference>
<comment type="function">
    <text evidence="2">Is required to sustain N(2)-dependent growth in the presence of low levels of carbon monoxide (CO). Probably acts by protecting the N(2) fixation ability of the nitrogenase complex, which is inactivated in the presence of CO.</text>
</comment>
<name>A0ABR5VG16_MARGR</name>
<comment type="caution">
    <text evidence="3">The sequence shown here is derived from an EMBL/GenBank/DDBJ whole genome shotgun (WGS) entry which is preliminary data.</text>
</comment>
<keyword evidence="1 2" id="KW-0535">Nitrogen fixation</keyword>
<evidence type="ECO:0000313" key="3">
    <source>
        <dbReference type="EMBL" id="KXX64586.1"/>
    </source>
</evidence>
<protein>
    <recommendedName>
        <fullName evidence="2">N(2)-fixation sustaining protein CowN</fullName>
    </recommendedName>
    <alternativeName>
        <fullName evidence="2">CO weal-nitrogenase</fullName>
    </alternativeName>
</protein>
<proteinExistence type="inferred from homology"/>
<dbReference type="Proteomes" id="UP000075766">
    <property type="component" value="Unassembled WGS sequence"/>
</dbReference>
<dbReference type="InterPro" id="IPR024899">
    <property type="entry name" value="CowN"/>
</dbReference>
<comment type="similarity">
    <text evidence="2">Belongs to the CowN family.</text>
</comment>
<evidence type="ECO:0000256" key="2">
    <source>
        <dbReference type="HAMAP-Rule" id="MF_02117"/>
    </source>
</evidence>
<keyword evidence="4" id="KW-1185">Reference proteome</keyword>
<reference evidence="3 4" key="1">
    <citation type="submission" date="2016-02" db="EMBL/GenBank/DDBJ databases">
        <title>Genome sequence of Marichromatium gracile YL-28, a purple sulfur bacterium.</title>
        <authorList>
            <person name="Zhao C."/>
            <person name="Hong X."/>
            <person name="Chen S."/>
            <person name="Yang S."/>
        </authorList>
    </citation>
    <scope>NUCLEOTIDE SEQUENCE [LARGE SCALE GENOMIC DNA]</scope>
    <source>
        <strain evidence="3 4">YL28</strain>
    </source>
</reference>
<sequence>MSETTHTNDRYVSFVDIDCESRVDGCIERIRACIEHNTNPSPLHDYVATKLAETEARGQDGLYLIGSQVNVLRELFEHHDDDAGLHLLECIELKCC</sequence>
<dbReference type="HAMAP" id="MF_02117">
    <property type="entry name" value="CowN"/>
    <property type="match status" value="1"/>
</dbReference>
<accession>A0ABR5VG16</accession>
<dbReference type="Pfam" id="PF20543">
    <property type="entry name" value="CowN"/>
    <property type="match status" value="1"/>
</dbReference>